<keyword evidence="2" id="KW-1185">Reference proteome</keyword>
<dbReference type="InterPro" id="IPR001806">
    <property type="entry name" value="Small_GTPase"/>
</dbReference>
<dbReference type="OrthoDB" id="63533at2759"/>
<evidence type="ECO:0000313" key="2">
    <source>
        <dbReference type="Proteomes" id="UP000298663"/>
    </source>
</evidence>
<dbReference type="PROSITE" id="PS51419">
    <property type="entry name" value="RAB"/>
    <property type="match status" value="1"/>
</dbReference>
<proteinExistence type="predicted"/>
<dbReference type="EMBL" id="AZBU02000004">
    <property type="protein sequence ID" value="TKR79954.1"/>
    <property type="molecule type" value="Genomic_DNA"/>
</dbReference>
<name>A0A4U5NBG1_STECR</name>
<dbReference type="STRING" id="34508.A0A4U5NBG1"/>
<evidence type="ECO:0000313" key="1">
    <source>
        <dbReference type="EMBL" id="TKR79954.1"/>
    </source>
</evidence>
<sequence>MQNLSTERRSGSRTSAPSAVTTLSFGSLATKLTRNCEGKQVTMEDGEQKAKDLNALFIETSSKTGYNVKQLFQRIAEMLPEERSCSPKKEQVVIQSASQATASTNVMDDTFGCSYC</sequence>
<dbReference type="InterPro" id="IPR027417">
    <property type="entry name" value="P-loop_NTPase"/>
</dbReference>
<dbReference type="Proteomes" id="UP000298663">
    <property type="component" value="Unassembled WGS sequence"/>
</dbReference>
<gene>
    <name evidence="1" type="ORF">L596_014099</name>
</gene>
<organism evidence="1 2">
    <name type="scientific">Steinernema carpocapsae</name>
    <name type="common">Entomopathogenic nematode</name>
    <dbReference type="NCBI Taxonomy" id="34508"/>
    <lineage>
        <taxon>Eukaryota</taxon>
        <taxon>Metazoa</taxon>
        <taxon>Ecdysozoa</taxon>
        <taxon>Nematoda</taxon>
        <taxon>Chromadorea</taxon>
        <taxon>Rhabditida</taxon>
        <taxon>Tylenchina</taxon>
        <taxon>Panagrolaimomorpha</taxon>
        <taxon>Strongyloidoidea</taxon>
        <taxon>Steinernematidae</taxon>
        <taxon>Steinernema</taxon>
    </lineage>
</organism>
<dbReference type="SUPFAM" id="SSF52540">
    <property type="entry name" value="P-loop containing nucleoside triphosphate hydrolases"/>
    <property type="match status" value="1"/>
</dbReference>
<dbReference type="AlphaFoldDB" id="A0A4U5NBG1"/>
<dbReference type="Pfam" id="PF00071">
    <property type="entry name" value="Ras"/>
    <property type="match status" value="1"/>
</dbReference>
<protein>
    <submittedName>
        <fullName evidence="1">Uncharacterized protein</fullName>
    </submittedName>
</protein>
<reference evidence="1 2" key="2">
    <citation type="journal article" date="2019" name="G3 (Bethesda)">
        <title>Hybrid Assembly of the Genome of the Entomopathogenic Nematode Steinernema carpocapsae Identifies the X-Chromosome.</title>
        <authorList>
            <person name="Serra L."/>
            <person name="Macchietto M."/>
            <person name="Macias-Munoz A."/>
            <person name="McGill C.J."/>
            <person name="Rodriguez I.M."/>
            <person name="Rodriguez B."/>
            <person name="Murad R."/>
            <person name="Mortazavi A."/>
        </authorList>
    </citation>
    <scope>NUCLEOTIDE SEQUENCE [LARGE SCALE GENOMIC DNA]</scope>
    <source>
        <strain evidence="1 2">ALL</strain>
    </source>
</reference>
<dbReference type="Gene3D" id="3.40.50.300">
    <property type="entry name" value="P-loop containing nucleotide triphosphate hydrolases"/>
    <property type="match status" value="1"/>
</dbReference>
<reference evidence="1 2" key="1">
    <citation type="journal article" date="2015" name="Genome Biol.">
        <title>Comparative genomics of Steinernema reveals deeply conserved gene regulatory networks.</title>
        <authorList>
            <person name="Dillman A.R."/>
            <person name="Macchietto M."/>
            <person name="Porter C.F."/>
            <person name="Rogers A."/>
            <person name="Williams B."/>
            <person name="Antoshechkin I."/>
            <person name="Lee M.M."/>
            <person name="Goodwin Z."/>
            <person name="Lu X."/>
            <person name="Lewis E.E."/>
            <person name="Goodrich-Blair H."/>
            <person name="Stock S.P."/>
            <person name="Adams B.J."/>
            <person name="Sternberg P.W."/>
            <person name="Mortazavi A."/>
        </authorList>
    </citation>
    <scope>NUCLEOTIDE SEQUENCE [LARGE SCALE GENOMIC DNA]</scope>
    <source>
        <strain evidence="1 2">ALL</strain>
    </source>
</reference>
<accession>A0A4U5NBG1</accession>
<dbReference type="GO" id="GO:0003924">
    <property type="term" value="F:GTPase activity"/>
    <property type="evidence" value="ECO:0007669"/>
    <property type="project" value="InterPro"/>
</dbReference>
<dbReference type="GO" id="GO:0005525">
    <property type="term" value="F:GTP binding"/>
    <property type="evidence" value="ECO:0007669"/>
    <property type="project" value="InterPro"/>
</dbReference>
<comment type="caution">
    <text evidence="1">The sequence shown here is derived from an EMBL/GenBank/DDBJ whole genome shotgun (WGS) entry which is preliminary data.</text>
</comment>